<dbReference type="InterPro" id="IPR051541">
    <property type="entry name" value="PTS_SugarTrans_NitroReg"/>
</dbReference>
<dbReference type="PANTHER" id="PTHR47738">
    <property type="entry name" value="PTS SYSTEM FRUCTOSE-LIKE EIIA COMPONENT-RELATED"/>
    <property type="match status" value="1"/>
</dbReference>
<sequence length="157" mass="16968">MNLSDAIEKKAVLLELKAGTKDELLKALIGAVGRSSRVKDPAAAREAILEREELSSTGMGYGVAMPHARVKSVTFPVLGFARLAGGVDYGSVDSEPVRLVFLLLTPATNPELNVQLLGKISRICQREDNRRRLLGVEKTGDFLTFIREMDAANGMVG</sequence>
<dbReference type="PROSITE" id="PS51094">
    <property type="entry name" value="PTS_EIIA_TYPE_2"/>
    <property type="match status" value="1"/>
</dbReference>
<gene>
    <name evidence="2" type="ORF">A2Y64_04185</name>
</gene>
<dbReference type="AlphaFoldDB" id="A0A1F5FHA6"/>
<dbReference type="InterPro" id="IPR002178">
    <property type="entry name" value="PTS_EIIA_type-2_dom"/>
</dbReference>
<dbReference type="SUPFAM" id="SSF55804">
    <property type="entry name" value="Phoshotransferase/anion transport protein"/>
    <property type="match status" value="1"/>
</dbReference>
<dbReference type="EMBL" id="MFAF01000017">
    <property type="protein sequence ID" value="OGD79006.1"/>
    <property type="molecule type" value="Genomic_DNA"/>
</dbReference>
<name>A0A1F5FHA6_9BACT</name>
<proteinExistence type="predicted"/>
<dbReference type="PROSITE" id="PS00372">
    <property type="entry name" value="PTS_EIIA_TYPE_2_HIS"/>
    <property type="match status" value="1"/>
</dbReference>
<dbReference type="Pfam" id="PF00359">
    <property type="entry name" value="PTS_EIIA_2"/>
    <property type="match status" value="1"/>
</dbReference>
<organism evidence="2 3">
    <name type="scientific">Candidatus Coatesbacteria bacterium RBG_13_66_14</name>
    <dbReference type="NCBI Taxonomy" id="1817816"/>
    <lineage>
        <taxon>Bacteria</taxon>
        <taxon>Candidatus Coatesiibacteriota</taxon>
    </lineage>
</organism>
<dbReference type="STRING" id="1817816.A2Y64_04185"/>
<dbReference type="CDD" id="cd00211">
    <property type="entry name" value="PTS_IIA_fru"/>
    <property type="match status" value="1"/>
</dbReference>
<accession>A0A1F5FHA6</accession>
<dbReference type="InterPro" id="IPR016152">
    <property type="entry name" value="PTrfase/Anion_transptr"/>
</dbReference>
<reference evidence="2 3" key="1">
    <citation type="journal article" date="2016" name="Nat. Commun.">
        <title>Thousands of microbial genomes shed light on interconnected biogeochemical processes in an aquifer system.</title>
        <authorList>
            <person name="Anantharaman K."/>
            <person name="Brown C.T."/>
            <person name="Hug L.A."/>
            <person name="Sharon I."/>
            <person name="Castelle C.J."/>
            <person name="Probst A.J."/>
            <person name="Thomas B.C."/>
            <person name="Singh A."/>
            <person name="Wilkins M.J."/>
            <person name="Karaoz U."/>
            <person name="Brodie E.L."/>
            <person name="Williams K.H."/>
            <person name="Hubbard S.S."/>
            <person name="Banfield J.F."/>
        </authorList>
    </citation>
    <scope>NUCLEOTIDE SEQUENCE [LARGE SCALE GENOMIC DNA]</scope>
</reference>
<dbReference type="Gene3D" id="3.40.930.10">
    <property type="entry name" value="Mannitol-specific EII, Chain A"/>
    <property type="match status" value="1"/>
</dbReference>
<evidence type="ECO:0000313" key="3">
    <source>
        <dbReference type="Proteomes" id="UP000177187"/>
    </source>
</evidence>
<evidence type="ECO:0000259" key="1">
    <source>
        <dbReference type="PROSITE" id="PS51094"/>
    </source>
</evidence>
<comment type="caution">
    <text evidence="2">The sequence shown here is derived from an EMBL/GenBank/DDBJ whole genome shotgun (WGS) entry which is preliminary data.</text>
</comment>
<evidence type="ECO:0000313" key="2">
    <source>
        <dbReference type="EMBL" id="OGD79006.1"/>
    </source>
</evidence>
<dbReference type="Proteomes" id="UP000177187">
    <property type="component" value="Unassembled WGS sequence"/>
</dbReference>
<protein>
    <recommendedName>
        <fullName evidence="1">PTS EIIA type-2 domain-containing protein</fullName>
    </recommendedName>
</protein>
<feature type="domain" description="PTS EIIA type-2" evidence="1">
    <location>
        <begin position="5"/>
        <end position="149"/>
    </location>
</feature>